<keyword evidence="2" id="KW-0378">Hydrolase</keyword>
<evidence type="ECO:0000313" key="9">
    <source>
        <dbReference type="Proteomes" id="UP000217349"/>
    </source>
</evidence>
<dbReference type="RefSeq" id="WP_096046214.1">
    <property type="nucleotide sequence ID" value="NZ_CP023275.1"/>
</dbReference>
<dbReference type="InterPro" id="IPR011545">
    <property type="entry name" value="DEAD/DEAH_box_helicase_dom"/>
</dbReference>
<evidence type="ECO:0000256" key="4">
    <source>
        <dbReference type="ARBA" id="ARBA00022840"/>
    </source>
</evidence>
<dbReference type="PROSITE" id="PS50405">
    <property type="entry name" value="GST_CTER"/>
    <property type="match status" value="1"/>
</dbReference>
<keyword evidence="4" id="KW-0067">ATP-binding</keyword>
<dbReference type="InterPro" id="IPR001650">
    <property type="entry name" value="Helicase_C-like"/>
</dbReference>
<name>A0A290HCD2_9BACT</name>
<evidence type="ECO:0000259" key="6">
    <source>
        <dbReference type="PROSITE" id="PS51192"/>
    </source>
</evidence>
<feature type="domain" description="GST C-terminal" evidence="5">
    <location>
        <begin position="261"/>
        <end position="394"/>
    </location>
</feature>
<sequence length="818" mass="96513">MANEILTISEIRKTDIKYIYEKLVTNSDLTEKELLALLKLAVVFINENDIDTKKLGYRILLIYANKYEDYRPLFDISINEGLFPISKYIETKIYENKKQKSFINSITSAFMENFRKDNVYLTQQQSNLYAFLEINNTSTISIVAPTSYGKSEIIIETFNNNSNLNICVIVPSKALLEQTKNRLLKAKIKEKIKIVTYPEMYRDTDVNILAVLTQERLLRLLKRNKNLSFDIVFIDEAHNILNKDDRNMLLASTIIILNKRNPYTKLRFLSPFLIDSNNLKLAYTNYQVKEYKVTEYIKSEKLHVIDFRENKDKKLKIYDQFLDDFFYLGNDSYLNEIDFVIKNSLLKNIIYFNRPIDIEEFTNKLIQVLPVVNSPKIEKVCEELKKHLHKEYYLIDAIKHGIIYHHGSIPIYIRLYIEHLFKNENSIKYVITSSTLLEGVNIPAEALFILNNKKGRGNLKPSHLRNLIGRVSRFSEVFSSNSKDLKLLEPKIYLVGCGYYQSNANIENFIKKSMKIDIKLKDETENTLLENILINDKNLNDRLKAENFIENFEPDIINNRNIKIAETEIGKLCFENNVVEIDILQKEHEMSRVVQDYKNRLIMIDSSNGILKTISDTFVDFLKDDKNNNLKRLQNEKARLFYARFLDWKVESKSYNEMINSFLYYWKFLEDNNKETLVYVDSKWGEEIRGGYVPLWVDIREKSTKQRVNLAIVRINDEQEFLDNVLFKFIDILYELEIIEIFFYYKIKYGTEDLRKIILMKNGVSYSLSHLLVDNYLQYVDINVENEFFNISTQIVNAMLLNDENDIMMFEVKQHVSN</sequence>
<proteinExistence type="predicted"/>
<dbReference type="PROSITE" id="PS51192">
    <property type="entry name" value="HELICASE_ATP_BIND_1"/>
    <property type="match status" value="1"/>
</dbReference>
<dbReference type="EMBL" id="CP023275">
    <property type="protein sequence ID" value="ATB69085.1"/>
    <property type="molecule type" value="Genomic_DNA"/>
</dbReference>
<dbReference type="GO" id="GO:0003676">
    <property type="term" value="F:nucleic acid binding"/>
    <property type="evidence" value="ECO:0007669"/>
    <property type="project" value="InterPro"/>
</dbReference>
<dbReference type="PROSITE" id="PS51194">
    <property type="entry name" value="HELICASE_CTER"/>
    <property type="match status" value="1"/>
</dbReference>
<feature type="domain" description="Helicase ATP-binding" evidence="6">
    <location>
        <begin position="131"/>
        <end position="272"/>
    </location>
</feature>
<evidence type="ECO:0000256" key="1">
    <source>
        <dbReference type="ARBA" id="ARBA00022741"/>
    </source>
</evidence>
<dbReference type="GO" id="GO:0016787">
    <property type="term" value="F:hydrolase activity"/>
    <property type="evidence" value="ECO:0007669"/>
    <property type="project" value="UniProtKB-KW"/>
</dbReference>
<dbReference type="AlphaFoldDB" id="A0A290HCD2"/>
<dbReference type="InterPro" id="IPR027417">
    <property type="entry name" value="P-loop_NTPase"/>
</dbReference>
<dbReference type="SMART" id="SM00487">
    <property type="entry name" value="DEXDc"/>
    <property type="match status" value="1"/>
</dbReference>
<dbReference type="PANTHER" id="PTHR12131">
    <property type="entry name" value="ATP-DEPENDENT RNA AND DNA HELICASE"/>
    <property type="match status" value="1"/>
</dbReference>
<dbReference type="SMART" id="SM00490">
    <property type="entry name" value="HELICc"/>
    <property type="match status" value="1"/>
</dbReference>
<dbReference type="InterPro" id="IPR014001">
    <property type="entry name" value="Helicase_ATP-bd"/>
</dbReference>
<dbReference type="Gene3D" id="3.40.50.300">
    <property type="entry name" value="P-loop containing nucleotide triphosphate hydrolases"/>
    <property type="match status" value="2"/>
</dbReference>
<organism evidence="8 9">
    <name type="scientific">Sulfurospirillum diekertiae</name>
    <dbReference type="NCBI Taxonomy" id="1854492"/>
    <lineage>
        <taxon>Bacteria</taxon>
        <taxon>Pseudomonadati</taxon>
        <taxon>Campylobacterota</taxon>
        <taxon>Epsilonproteobacteria</taxon>
        <taxon>Campylobacterales</taxon>
        <taxon>Sulfurospirillaceae</taxon>
        <taxon>Sulfurospirillum</taxon>
    </lineage>
</organism>
<dbReference type="InterPro" id="IPR050699">
    <property type="entry name" value="RNA-DNA_Helicase"/>
</dbReference>
<dbReference type="GO" id="GO:0004386">
    <property type="term" value="F:helicase activity"/>
    <property type="evidence" value="ECO:0007669"/>
    <property type="project" value="UniProtKB-KW"/>
</dbReference>
<keyword evidence="3" id="KW-0347">Helicase</keyword>
<dbReference type="GO" id="GO:0005524">
    <property type="term" value="F:ATP binding"/>
    <property type="evidence" value="ECO:0007669"/>
    <property type="project" value="UniProtKB-KW"/>
</dbReference>
<dbReference type="OrthoDB" id="9815222at2"/>
<gene>
    <name evidence="8" type="ORF">SJPD1_0973</name>
</gene>
<evidence type="ECO:0000259" key="7">
    <source>
        <dbReference type="PROSITE" id="PS51194"/>
    </source>
</evidence>
<dbReference type="Proteomes" id="UP000217349">
    <property type="component" value="Chromosome"/>
</dbReference>
<dbReference type="InterPro" id="IPR010987">
    <property type="entry name" value="Glutathione-S-Trfase_C-like"/>
</dbReference>
<keyword evidence="1" id="KW-0547">Nucleotide-binding</keyword>
<dbReference type="KEGG" id="sulj:SJPD1_0973"/>
<evidence type="ECO:0008006" key="10">
    <source>
        <dbReference type="Google" id="ProtNLM"/>
    </source>
</evidence>
<accession>A0A290HCD2</accession>
<dbReference type="Pfam" id="PF00270">
    <property type="entry name" value="DEAD"/>
    <property type="match status" value="1"/>
</dbReference>
<evidence type="ECO:0000256" key="3">
    <source>
        <dbReference type="ARBA" id="ARBA00022806"/>
    </source>
</evidence>
<dbReference type="PANTHER" id="PTHR12131:SF1">
    <property type="entry name" value="ATP-DEPENDENT RNA HELICASE SUPV3L1, MITOCHONDRIAL-RELATED"/>
    <property type="match status" value="1"/>
</dbReference>
<evidence type="ECO:0000313" key="8">
    <source>
        <dbReference type="EMBL" id="ATB69085.1"/>
    </source>
</evidence>
<dbReference type="SUPFAM" id="SSF52540">
    <property type="entry name" value="P-loop containing nucleoside triphosphate hydrolases"/>
    <property type="match status" value="1"/>
</dbReference>
<protein>
    <recommendedName>
        <fullName evidence="10">DEAD/DEAH box helicase</fullName>
    </recommendedName>
</protein>
<evidence type="ECO:0000259" key="5">
    <source>
        <dbReference type="PROSITE" id="PS50405"/>
    </source>
</evidence>
<evidence type="ECO:0000256" key="2">
    <source>
        <dbReference type="ARBA" id="ARBA00022801"/>
    </source>
</evidence>
<reference evidence="9" key="1">
    <citation type="submission" date="2017-09" db="EMBL/GenBank/DDBJ databases">
        <title>The complete genome of Sulfurospirillum sp. JPD-1.</title>
        <authorList>
            <person name="Goris T."/>
        </authorList>
    </citation>
    <scope>NUCLEOTIDE SEQUENCE [LARGE SCALE GENOMIC DNA]</scope>
    <source>
        <strain evidence="9">JPD-1</strain>
    </source>
</reference>
<feature type="domain" description="Helicase C-terminal" evidence="7">
    <location>
        <begin position="357"/>
        <end position="540"/>
    </location>
</feature>